<evidence type="ECO:0000313" key="2">
    <source>
        <dbReference type="EMBL" id="GGA07318.1"/>
    </source>
</evidence>
<feature type="transmembrane region" description="Helical" evidence="1">
    <location>
        <begin position="377"/>
        <end position="397"/>
    </location>
</feature>
<organism evidence="2 3">
    <name type="scientific">Sediminivirga luteola</name>
    <dbReference type="NCBI Taxonomy" id="1774748"/>
    <lineage>
        <taxon>Bacteria</taxon>
        <taxon>Bacillati</taxon>
        <taxon>Actinomycetota</taxon>
        <taxon>Actinomycetes</taxon>
        <taxon>Micrococcales</taxon>
        <taxon>Brevibacteriaceae</taxon>
        <taxon>Sediminivirga</taxon>
    </lineage>
</organism>
<dbReference type="Proteomes" id="UP000616114">
    <property type="component" value="Unassembled WGS sequence"/>
</dbReference>
<feature type="transmembrane region" description="Helical" evidence="1">
    <location>
        <begin position="305"/>
        <end position="325"/>
    </location>
</feature>
<dbReference type="RefSeq" id="WP_188549593.1">
    <property type="nucleotide sequence ID" value="NZ_BMFY01000003.1"/>
</dbReference>
<keyword evidence="1" id="KW-0472">Membrane</keyword>
<reference evidence="2" key="2">
    <citation type="submission" date="2020-09" db="EMBL/GenBank/DDBJ databases">
        <authorList>
            <person name="Sun Q."/>
            <person name="Zhou Y."/>
        </authorList>
    </citation>
    <scope>NUCLEOTIDE SEQUENCE</scope>
    <source>
        <strain evidence="2">CGMCC 1.12785</strain>
    </source>
</reference>
<accession>A0A8J2TW56</accession>
<sequence length="406" mass="43767">MTGAADRGQGRSLTAAAPLRPVETLLRRPVWQQALLVYALTGLVTLGFFSVALRTQGRNPWTGDERPTLIEFLNFWDAGWYERIATDGYPAVLPTGADGQVLQNAWAFYPLYPLAAGDLSALTGMGFGAAAIVVSVLAAAAASIVVLVLFRGFLPPASALTGLALVLLYPASAVLMTGYAESLGLLCLAFALYLVRERLYMWAIPVVGLMCLSRPIGVAFSFFMLAHLIRRFRLRDEEPYPAREVVSSWALGVLSCAFALLHPFLAYVETGSPTAYTDTEAAWHSGQTLIVTQWFAQAENLMGPAGWVVLVALLAGLGWVLAVPGRRLGADLQYWCGAYALYLLLFFTPQTSTFRLLIPLFPLLALLALPRGALARAGLLTGFAALQLLWILAYWVLGGVSVAGPP</sequence>
<feature type="transmembrane region" description="Helical" evidence="1">
    <location>
        <begin position="162"/>
        <end position="193"/>
    </location>
</feature>
<feature type="transmembrane region" description="Helical" evidence="1">
    <location>
        <begin position="246"/>
        <end position="268"/>
    </location>
</feature>
<comment type="caution">
    <text evidence="2">The sequence shown here is derived from an EMBL/GenBank/DDBJ whole genome shotgun (WGS) entry which is preliminary data.</text>
</comment>
<feature type="transmembrane region" description="Helical" evidence="1">
    <location>
        <begin position="127"/>
        <end position="150"/>
    </location>
</feature>
<protein>
    <recommendedName>
        <fullName evidence="4">Mannosyltransferase PIG-V</fullName>
    </recommendedName>
</protein>
<feature type="transmembrane region" description="Helical" evidence="1">
    <location>
        <begin position="332"/>
        <end position="348"/>
    </location>
</feature>
<keyword evidence="3" id="KW-1185">Reference proteome</keyword>
<name>A0A8J2TW56_9MICO</name>
<evidence type="ECO:0000256" key="1">
    <source>
        <dbReference type="SAM" id="Phobius"/>
    </source>
</evidence>
<dbReference type="AlphaFoldDB" id="A0A8J2TW56"/>
<proteinExistence type="predicted"/>
<feature type="transmembrane region" description="Helical" evidence="1">
    <location>
        <begin position="199"/>
        <end position="225"/>
    </location>
</feature>
<dbReference type="EMBL" id="BMFY01000003">
    <property type="protein sequence ID" value="GGA07318.1"/>
    <property type="molecule type" value="Genomic_DNA"/>
</dbReference>
<evidence type="ECO:0008006" key="4">
    <source>
        <dbReference type="Google" id="ProtNLM"/>
    </source>
</evidence>
<keyword evidence="1" id="KW-0812">Transmembrane</keyword>
<gene>
    <name evidence="2" type="ORF">GCM10011333_07470</name>
</gene>
<keyword evidence="1" id="KW-1133">Transmembrane helix</keyword>
<reference evidence="2" key="1">
    <citation type="journal article" date="2014" name="Int. J. Syst. Evol. Microbiol.">
        <title>Complete genome sequence of Corynebacterium casei LMG S-19264T (=DSM 44701T), isolated from a smear-ripened cheese.</title>
        <authorList>
            <consortium name="US DOE Joint Genome Institute (JGI-PGF)"/>
            <person name="Walter F."/>
            <person name="Albersmeier A."/>
            <person name="Kalinowski J."/>
            <person name="Ruckert C."/>
        </authorList>
    </citation>
    <scope>NUCLEOTIDE SEQUENCE</scope>
    <source>
        <strain evidence="2">CGMCC 1.12785</strain>
    </source>
</reference>
<feature type="transmembrane region" description="Helical" evidence="1">
    <location>
        <begin position="35"/>
        <end position="53"/>
    </location>
</feature>
<evidence type="ECO:0000313" key="3">
    <source>
        <dbReference type="Proteomes" id="UP000616114"/>
    </source>
</evidence>